<evidence type="ECO:0000313" key="4">
    <source>
        <dbReference type="EMBL" id="SBP90007.1"/>
    </source>
</evidence>
<dbReference type="Gene3D" id="2.10.260.10">
    <property type="match status" value="1"/>
</dbReference>
<gene>
    <name evidence="4" type="ORF">THIARS_90157</name>
</gene>
<dbReference type="PANTHER" id="PTHR37550:SF3">
    <property type="entry name" value="ANTITOXIN VAPB1"/>
    <property type="match status" value="1"/>
</dbReference>
<dbReference type="EMBL" id="FLMQ01000058">
    <property type="protein sequence ID" value="SBP90007.1"/>
    <property type="molecule type" value="Genomic_DNA"/>
</dbReference>
<dbReference type="InterPro" id="IPR007159">
    <property type="entry name" value="SpoVT-AbrB_dom"/>
</dbReference>
<proteinExistence type="inferred from homology"/>
<accession>A0A238D9M3</accession>
<dbReference type="PANTHER" id="PTHR37550">
    <property type="entry name" value="ANTITOXIN VAPB1"/>
    <property type="match status" value="1"/>
</dbReference>
<keyword evidence="2" id="KW-0238">DNA-binding</keyword>
<dbReference type="NCBIfam" id="NF040493">
    <property type="entry name" value="TA_anti_VapB"/>
    <property type="match status" value="1"/>
</dbReference>
<dbReference type="OrthoDB" id="9810009at2"/>
<dbReference type="Proteomes" id="UP000214566">
    <property type="component" value="Unassembled WGS sequence"/>
</dbReference>
<protein>
    <submittedName>
        <fullName evidence="4">SpoVT/AbrB-like</fullName>
    </submittedName>
</protein>
<name>A0A238D9M3_THIDL</name>
<dbReference type="AlphaFoldDB" id="A0A238D9M3"/>
<dbReference type="SMART" id="SM00966">
    <property type="entry name" value="SpoVT_AbrB"/>
    <property type="match status" value="1"/>
</dbReference>
<evidence type="ECO:0000256" key="2">
    <source>
        <dbReference type="PROSITE-ProRule" id="PRU01076"/>
    </source>
</evidence>
<keyword evidence="5" id="KW-1185">Reference proteome</keyword>
<dbReference type="SUPFAM" id="SSF89447">
    <property type="entry name" value="AbrB/MazE/MraZ-like"/>
    <property type="match status" value="1"/>
</dbReference>
<organism evidence="4 5">
    <name type="scientific">Thiomonas delicata</name>
    <name type="common">Thiomonas cuprina</name>
    <dbReference type="NCBI Taxonomy" id="364030"/>
    <lineage>
        <taxon>Bacteria</taxon>
        <taxon>Pseudomonadati</taxon>
        <taxon>Pseudomonadota</taxon>
        <taxon>Betaproteobacteria</taxon>
        <taxon>Burkholderiales</taxon>
        <taxon>Thiomonas</taxon>
    </lineage>
</organism>
<evidence type="ECO:0000256" key="1">
    <source>
        <dbReference type="ARBA" id="ARBA00007924"/>
    </source>
</evidence>
<dbReference type="InterPro" id="IPR037914">
    <property type="entry name" value="SpoVT-AbrB_sf"/>
</dbReference>
<dbReference type="RefSeq" id="WP_094161956.1">
    <property type="nucleotide sequence ID" value="NZ_LT592171.1"/>
</dbReference>
<dbReference type="PROSITE" id="PS51740">
    <property type="entry name" value="SPOVT_ABRB"/>
    <property type="match status" value="1"/>
</dbReference>
<dbReference type="InterPro" id="IPR047976">
    <property type="entry name" value="Anti_VapB2-like"/>
</dbReference>
<evidence type="ECO:0000313" key="5">
    <source>
        <dbReference type="Proteomes" id="UP000214566"/>
    </source>
</evidence>
<dbReference type="Pfam" id="PF04014">
    <property type="entry name" value="MazE_antitoxin"/>
    <property type="match status" value="1"/>
</dbReference>
<dbReference type="GO" id="GO:0003677">
    <property type="term" value="F:DNA binding"/>
    <property type="evidence" value="ECO:0007669"/>
    <property type="project" value="UniProtKB-UniRule"/>
</dbReference>
<dbReference type="InterPro" id="IPR051734">
    <property type="entry name" value="VapB_TA_antitoxins"/>
</dbReference>
<comment type="similarity">
    <text evidence="1">Belongs to the VapB family.</text>
</comment>
<sequence length="81" mass="9229">METAKVFWSGRSQAVRLPKSFRFEGDEVRIRRHGAAVILEPMPVDWAWLDALCAPLDADFVQAATEQTQAQDRPELKAVFR</sequence>
<feature type="domain" description="SpoVT-AbrB" evidence="3">
    <location>
        <begin position="4"/>
        <end position="44"/>
    </location>
</feature>
<evidence type="ECO:0000259" key="3">
    <source>
        <dbReference type="PROSITE" id="PS51740"/>
    </source>
</evidence>
<reference evidence="4 5" key="1">
    <citation type="submission" date="2016-06" db="EMBL/GenBank/DDBJ databases">
        <authorList>
            <person name="Kjaerup R.B."/>
            <person name="Dalgaard T.S."/>
            <person name="Juul-Madsen H.R."/>
        </authorList>
    </citation>
    <scope>NUCLEOTIDE SEQUENCE [LARGE SCALE GENOMIC DNA]</scope>
    <source>
        <strain evidence="4 5">DSM 16361</strain>
    </source>
</reference>